<dbReference type="HOGENOM" id="CLU_156801_2_1_1"/>
<organism evidence="7">
    <name type="scientific">Caenorhabditis brenneri</name>
    <name type="common">Nematode worm</name>
    <dbReference type="NCBI Taxonomy" id="135651"/>
    <lineage>
        <taxon>Eukaryota</taxon>
        <taxon>Metazoa</taxon>
        <taxon>Ecdysozoa</taxon>
        <taxon>Nematoda</taxon>
        <taxon>Chromadorea</taxon>
        <taxon>Rhabditida</taxon>
        <taxon>Rhabditina</taxon>
        <taxon>Rhabditomorpha</taxon>
        <taxon>Rhabditoidea</taxon>
        <taxon>Rhabditidae</taxon>
        <taxon>Peloderinae</taxon>
        <taxon>Caenorhabditis</taxon>
    </lineage>
</organism>
<protein>
    <recommendedName>
        <fullName evidence="5">TIL domain-containing protein</fullName>
    </recommendedName>
</protein>
<dbReference type="InParanoid" id="G0M7L9"/>
<sequence length="91" mass="10200">MKVIIIFITALAVMLQTIDGRFRCPVNEKFFECGTACEPSCDRPKIDFCTLQCIVNECQCRPGFVRDPKEGCIPPQFCPKQNTTNGLPKKG</sequence>
<keyword evidence="2" id="KW-0722">Serine protease inhibitor</keyword>
<dbReference type="OMA" id="CIPEKNC"/>
<evidence type="ECO:0000256" key="4">
    <source>
        <dbReference type="SAM" id="SignalP"/>
    </source>
</evidence>
<accession>G0M7L9</accession>
<feature type="domain" description="TIL" evidence="5">
    <location>
        <begin position="24"/>
        <end position="78"/>
    </location>
</feature>
<keyword evidence="4" id="KW-0732">Signal</keyword>
<evidence type="ECO:0000259" key="5">
    <source>
        <dbReference type="Pfam" id="PF01826"/>
    </source>
</evidence>
<dbReference type="PANTHER" id="PTHR23259:SF70">
    <property type="entry name" value="ACCESSORY GLAND PROTEIN ACP62F-RELATED"/>
    <property type="match status" value="1"/>
</dbReference>
<keyword evidence="3" id="KW-1015">Disulfide bond</keyword>
<dbReference type="STRING" id="135651.G0M7L9"/>
<dbReference type="AlphaFoldDB" id="G0M7L9"/>
<gene>
    <name evidence="6" type="ORF">CAEBREN_11243</name>
</gene>
<evidence type="ECO:0000256" key="1">
    <source>
        <dbReference type="ARBA" id="ARBA00022690"/>
    </source>
</evidence>
<dbReference type="CDD" id="cd19941">
    <property type="entry name" value="TIL"/>
    <property type="match status" value="1"/>
</dbReference>
<evidence type="ECO:0000256" key="3">
    <source>
        <dbReference type="ARBA" id="ARBA00023157"/>
    </source>
</evidence>
<dbReference type="Proteomes" id="UP000008068">
    <property type="component" value="Unassembled WGS sequence"/>
</dbReference>
<keyword evidence="7" id="KW-1185">Reference proteome</keyword>
<dbReference type="InterPro" id="IPR036084">
    <property type="entry name" value="Ser_inhib-like_sf"/>
</dbReference>
<dbReference type="InterPro" id="IPR051368">
    <property type="entry name" value="SerProtInhib-TIL_Domain"/>
</dbReference>
<dbReference type="OrthoDB" id="5912264at2759"/>
<dbReference type="Gene3D" id="2.10.25.10">
    <property type="entry name" value="Laminin"/>
    <property type="match status" value="1"/>
</dbReference>
<feature type="signal peptide" evidence="4">
    <location>
        <begin position="1"/>
        <end position="20"/>
    </location>
</feature>
<keyword evidence="1" id="KW-0646">Protease inhibitor</keyword>
<name>G0M7L9_CAEBE</name>
<dbReference type="eggNOG" id="ENOG502SXF4">
    <property type="taxonomic scope" value="Eukaryota"/>
</dbReference>
<evidence type="ECO:0000313" key="6">
    <source>
        <dbReference type="EMBL" id="EGT30643.1"/>
    </source>
</evidence>
<feature type="chain" id="PRO_5003402823" description="TIL domain-containing protein" evidence="4">
    <location>
        <begin position="21"/>
        <end position="91"/>
    </location>
</feature>
<dbReference type="GO" id="GO:0004867">
    <property type="term" value="F:serine-type endopeptidase inhibitor activity"/>
    <property type="evidence" value="ECO:0007669"/>
    <property type="project" value="UniProtKB-KW"/>
</dbReference>
<evidence type="ECO:0000313" key="7">
    <source>
        <dbReference type="Proteomes" id="UP000008068"/>
    </source>
</evidence>
<dbReference type="EMBL" id="GL379786">
    <property type="protein sequence ID" value="EGT30643.1"/>
    <property type="molecule type" value="Genomic_DNA"/>
</dbReference>
<proteinExistence type="predicted"/>
<reference evidence="7" key="1">
    <citation type="submission" date="2011-07" db="EMBL/GenBank/DDBJ databases">
        <authorList>
            <consortium name="Caenorhabditis brenneri Sequencing and Analysis Consortium"/>
            <person name="Wilson R.K."/>
        </authorList>
    </citation>
    <scope>NUCLEOTIDE SEQUENCE [LARGE SCALE GENOMIC DNA]</scope>
    <source>
        <strain evidence="7">PB2801</strain>
    </source>
</reference>
<dbReference type="PANTHER" id="PTHR23259">
    <property type="entry name" value="RIDDLE"/>
    <property type="match status" value="1"/>
</dbReference>
<dbReference type="InterPro" id="IPR002919">
    <property type="entry name" value="TIL_dom"/>
</dbReference>
<evidence type="ECO:0000256" key="2">
    <source>
        <dbReference type="ARBA" id="ARBA00022900"/>
    </source>
</evidence>
<dbReference type="SUPFAM" id="SSF57567">
    <property type="entry name" value="Serine protease inhibitors"/>
    <property type="match status" value="1"/>
</dbReference>
<dbReference type="Pfam" id="PF01826">
    <property type="entry name" value="TIL"/>
    <property type="match status" value="1"/>
</dbReference>